<accession>A0ABP1DDD0</accession>
<dbReference type="Proteomes" id="UP001497453">
    <property type="component" value="Chromosome 3"/>
</dbReference>
<gene>
    <name evidence="3" type="ORF">GFSPODELE1_LOCUS5218</name>
</gene>
<dbReference type="EMBL" id="OZ037946">
    <property type="protein sequence ID" value="CAL1704969.1"/>
    <property type="molecule type" value="Genomic_DNA"/>
</dbReference>
<feature type="region of interest" description="Disordered" evidence="1">
    <location>
        <begin position="301"/>
        <end position="324"/>
    </location>
</feature>
<proteinExistence type="predicted"/>
<organism evidence="3 4">
    <name type="scientific">Somion occarium</name>
    <dbReference type="NCBI Taxonomy" id="3059160"/>
    <lineage>
        <taxon>Eukaryota</taxon>
        <taxon>Fungi</taxon>
        <taxon>Dikarya</taxon>
        <taxon>Basidiomycota</taxon>
        <taxon>Agaricomycotina</taxon>
        <taxon>Agaricomycetes</taxon>
        <taxon>Polyporales</taxon>
        <taxon>Cerrenaceae</taxon>
        <taxon>Somion</taxon>
    </lineage>
</organism>
<feature type="compositionally biased region" description="Polar residues" evidence="1">
    <location>
        <begin position="303"/>
        <end position="315"/>
    </location>
</feature>
<dbReference type="PROSITE" id="PS51471">
    <property type="entry name" value="FE2OG_OXY"/>
    <property type="match status" value="1"/>
</dbReference>
<feature type="region of interest" description="Disordered" evidence="1">
    <location>
        <begin position="231"/>
        <end position="264"/>
    </location>
</feature>
<evidence type="ECO:0000313" key="4">
    <source>
        <dbReference type="Proteomes" id="UP001497453"/>
    </source>
</evidence>
<sequence>MLDLSRDWDRNRWYLFDRLVESPHKTCFFVRQQTLDSPEWAGEMEEATRFWSNQAFLCKIILDLMAFRLRRYNGAAEKSTPVFPPAMEEACKYVERIVNEEMHKRTRFPLEWGGEPPKSSDEDFAPTDGKKIIWRANVAASNCYEGAKETVGFHTDALTHLGPYPTIASLSLGTSRIFRLREVVPSDENETRSARTFNIPMPHNSLTIMHASCQETFKHSVPPQRTIDLFHPPFPPPLSLKNSGQSRDCNDEEGKQNQPGSNARINITFRFFRPDFRPSTTPQCKCGVACVLRPDMKNRYTYDGSSTSKGSSEPTGSGKPDSTRRNVVSKYWWTCHAGAQNEGKGCGMWKVMDAKAEGRGPFAGDV</sequence>
<dbReference type="Gene3D" id="2.60.120.590">
    <property type="entry name" value="Alpha-ketoglutarate-dependent dioxygenase AlkB-like"/>
    <property type="match status" value="1"/>
</dbReference>
<dbReference type="InterPro" id="IPR005123">
    <property type="entry name" value="Oxoglu/Fe-dep_dioxygenase_dom"/>
</dbReference>
<dbReference type="PANTHER" id="PTHR31212">
    <property type="entry name" value="ALPHA-KETOGLUTARATE-DEPENDENT DIOXYGENASE ALKB HOMOLOG 3"/>
    <property type="match status" value="1"/>
</dbReference>
<protein>
    <recommendedName>
        <fullName evidence="2">Fe2OG dioxygenase domain-containing protein</fullName>
    </recommendedName>
</protein>
<dbReference type="InterPro" id="IPR037151">
    <property type="entry name" value="AlkB-like_sf"/>
</dbReference>
<reference evidence="4" key="1">
    <citation type="submission" date="2024-04" db="EMBL/GenBank/DDBJ databases">
        <authorList>
            <person name="Shaw F."/>
            <person name="Minotto A."/>
        </authorList>
    </citation>
    <scope>NUCLEOTIDE SEQUENCE [LARGE SCALE GENOMIC DNA]</scope>
</reference>
<name>A0ABP1DDD0_9APHY</name>
<dbReference type="SUPFAM" id="SSF51197">
    <property type="entry name" value="Clavaminate synthase-like"/>
    <property type="match status" value="1"/>
</dbReference>
<dbReference type="InterPro" id="IPR027450">
    <property type="entry name" value="AlkB-like"/>
</dbReference>
<feature type="domain" description="Fe2OG dioxygenase" evidence="2">
    <location>
        <begin position="135"/>
        <end position="273"/>
    </location>
</feature>
<dbReference type="PANTHER" id="PTHR31212:SF4">
    <property type="entry name" value="ALPHA-KETOGLUTARATE-DEPENDENT DIOXYGENASE ALKB HOMOLOG 3"/>
    <property type="match status" value="1"/>
</dbReference>
<dbReference type="Pfam" id="PF13532">
    <property type="entry name" value="2OG-FeII_Oxy_2"/>
    <property type="match status" value="1"/>
</dbReference>
<evidence type="ECO:0000256" key="1">
    <source>
        <dbReference type="SAM" id="MobiDB-lite"/>
    </source>
</evidence>
<evidence type="ECO:0000259" key="2">
    <source>
        <dbReference type="PROSITE" id="PS51471"/>
    </source>
</evidence>
<keyword evidence="4" id="KW-1185">Reference proteome</keyword>
<evidence type="ECO:0000313" key="3">
    <source>
        <dbReference type="EMBL" id="CAL1704969.1"/>
    </source>
</evidence>
<dbReference type="InterPro" id="IPR032854">
    <property type="entry name" value="ALKBH3"/>
</dbReference>